<accession>A0ABD6C9Q7</accession>
<gene>
    <name evidence="1" type="ORF">ACFR9U_08525</name>
</gene>
<dbReference type="Proteomes" id="UP001597119">
    <property type="component" value="Unassembled WGS sequence"/>
</dbReference>
<comment type="caution">
    <text evidence="1">The sequence shown here is derived from an EMBL/GenBank/DDBJ whole genome shotgun (WGS) entry which is preliminary data.</text>
</comment>
<dbReference type="RefSeq" id="WP_247375446.1">
    <property type="nucleotide sequence ID" value="NZ_JALLGV010000001.1"/>
</dbReference>
<sequence>MFEELACTCDSCERELGDAALQLVYRTDAGARRAYECACGAVTVTVTA</sequence>
<keyword evidence="2" id="KW-1185">Reference proteome</keyword>
<reference evidence="1 2" key="1">
    <citation type="journal article" date="2019" name="Int. J. Syst. Evol. Microbiol.">
        <title>The Global Catalogue of Microorganisms (GCM) 10K type strain sequencing project: providing services to taxonomists for standard genome sequencing and annotation.</title>
        <authorList>
            <consortium name="The Broad Institute Genomics Platform"/>
            <consortium name="The Broad Institute Genome Sequencing Center for Infectious Disease"/>
            <person name="Wu L."/>
            <person name="Ma J."/>
        </authorList>
    </citation>
    <scope>NUCLEOTIDE SEQUENCE [LARGE SCALE GENOMIC DNA]</scope>
    <source>
        <strain evidence="1 2">CGMCC 1.12125</strain>
    </source>
</reference>
<dbReference type="AlphaFoldDB" id="A0ABD6C9Q7"/>
<evidence type="ECO:0008006" key="3">
    <source>
        <dbReference type="Google" id="ProtNLM"/>
    </source>
</evidence>
<organism evidence="1 2">
    <name type="scientific">Halorientalis brevis</name>
    <dbReference type="NCBI Taxonomy" id="1126241"/>
    <lineage>
        <taxon>Archaea</taxon>
        <taxon>Methanobacteriati</taxon>
        <taxon>Methanobacteriota</taxon>
        <taxon>Stenosarchaea group</taxon>
        <taxon>Halobacteria</taxon>
        <taxon>Halobacteriales</taxon>
        <taxon>Haloarculaceae</taxon>
        <taxon>Halorientalis</taxon>
    </lineage>
</organism>
<proteinExistence type="predicted"/>
<name>A0ABD6C9Q7_9EURY</name>
<evidence type="ECO:0000313" key="1">
    <source>
        <dbReference type="EMBL" id="MFD1587027.1"/>
    </source>
</evidence>
<dbReference type="EMBL" id="JBHUDJ010000003">
    <property type="protein sequence ID" value="MFD1587027.1"/>
    <property type="molecule type" value="Genomic_DNA"/>
</dbReference>
<evidence type="ECO:0000313" key="2">
    <source>
        <dbReference type="Proteomes" id="UP001597119"/>
    </source>
</evidence>
<protein>
    <recommendedName>
        <fullName evidence="3">Metallothionein</fullName>
    </recommendedName>
</protein>